<name>A0ABQ9UB71_SAGOE</name>
<reference evidence="2 3" key="1">
    <citation type="submission" date="2023-05" db="EMBL/GenBank/DDBJ databases">
        <title>B98-5 Cell Line De Novo Hybrid Assembly: An Optical Mapping Approach.</title>
        <authorList>
            <person name="Kananen K."/>
            <person name="Auerbach J.A."/>
            <person name="Kautto E."/>
            <person name="Blachly J.S."/>
        </authorList>
    </citation>
    <scope>NUCLEOTIDE SEQUENCE [LARGE SCALE GENOMIC DNA]</scope>
    <source>
        <strain evidence="2">B95-8</strain>
        <tissue evidence="2">Cell line</tissue>
    </source>
</reference>
<gene>
    <name evidence="2" type="ORF">P7K49_028039</name>
</gene>
<feature type="non-terminal residue" evidence="2">
    <location>
        <position position="128"/>
    </location>
</feature>
<feature type="non-terminal residue" evidence="2">
    <location>
        <position position="1"/>
    </location>
</feature>
<protein>
    <submittedName>
        <fullName evidence="2">Uncharacterized protein</fullName>
    </submittedName>
</protein>
<keyword evidence="3" id="KW-1185">Reference proteome</keyword>
<proteinExistence type="predicted"/>
<sequence>AGVGQATAGRPRGLIFTRSPRPAGVGSWGRAPPLPGAHPRPCVQLPCAPRSPRPPRRPQPRRRTPTPVPGLAFAAVKPGRLGRSSDDLCSARRRRRLLLWLLLLSSERRRRRRRLPCYGRVICVPAAG</sequence>
<feature type="region of interest" description="Disordered" evidence="1">
    <location>
        <begin position="1"/>
        <end position="72"/>
    </location>
</feature>
<evidence type="ECO:0000313" key="2">
    <source>
        <dbReference type="EMBL" id="KAK2094301.1"/>
    </source>
</evidence>
<dbReference type="EMBL" id="JASSZA010000014">
    <property type="protein sequence ID" value="KAK2094301.1"/>
    <property type="molecule type" value="Genomic_DNA"/>
</dbReference>
<evidence type="ECO:0000256" key="1">
    <source>
        <dbReference type="SAM" id="MobiDB-lite"/>
    </source>
</evidence>
<accession>A0ABQ9UB71</accession>
<evidence type="ECO:0000313" key="3">
    <source>
        <dbReference type="Proteomes" id="UP001266305"/>
    </source>
</evidence>
<dbReference type="Proteomes" id="UP001266305">
    <property type="component" value="Unassembled WGS sequence"/>
</dbReference>
<feature type="compositionally biased region" description="Basic residues" evidence="1">
    <location>
        <begin position="53"/>
        <end position="64"/>
    </location>
</feature>
<comment type="caution">
    <text evidence="2">The sequence shown here is derived from an EMBL/GenBank/DDBJ whole genome shotgun (WGS) entry which is preliminary data.</text>
</comment>
<organism evidence="2 3">
    <name type="scientific">Saguinus oedipus</name>
    <name type="common">Cotton-top tamarin</name>
    <name type="synonym">Oedipomidas oedipus</name>
    <dbReference type="NCBI Taxonomy" id="9490"/>
    <lineage>
        <taxon>Eukaryota</taxon>
        <taxon>Metazoa</taxon>
        <taxon>Chordata</taxon>
        <taxon>Craniata</taxon>
        <taxon>Vertebrata</taxon>
        <taxon>Euteleostomi</taxon>
        <taxon>Mammalia</taxon>
        <taxon>Eutheria</taxon>
        <taxon>Euarchontoglires</taxon>
        <taxon>Primates</taxon>
        <taxon>Haplorrhini</taxon>
        <taxon>Platyrrhini</taxon>
        <taxon>Cebidae</taxon>
        <taxon>Callitrichinae</taxon>
        <taxon>Saguinus</taxon>
    </lineage>
</organism>